<reference evidence="1" key="1">
    <citation type="journal article" date="2022" name="bioRxiv">
        <title>Sequencing and chromosome-scale assembly of the giantPleurodeles waltlgenome.</title>
        <authorList>
            <person name="Brown T."/>
            <person name="Elewa A."/>
            <person name="Iarovenko S."/>
            <person name="Subramanian E."/>
            <person name="Araus A.J."/>
            <person name="Petzold A."/>
            <person name="Susuki M."/>
            <person name="Suzuki K.-i.T."/>
            <person name="Hayashi T."/>
            <person name="Toyoda A."/>
            <person name="Oliveira C."/>
            <person name="Osipova E."/>
            <person name="Leigh N.D."/>
            <person name="Simon A."/>
            <person name="Yun M.H."/>
        </authorList>
    </citation>
    <scope>NUCLEOTIDE SEQUENCE</scope>
    <source>
        <strain evidence="1">20211129_DDA</strain>
        <tissue evidence="1">Liver</tissue>
    </source>
</reference>
<dbReference type="Proteomes" id="UP001066276">
    <property type="component" value="Chromosome 2_2"/>
</dbReference>
<name>A0AAV7V2Q2_PLEWA</name>
<proteinExistence type="predicted"/>
<dbReference type="AlphaFoldDB" id="A0AAV7V2Q2"/>
<protein>
    <submittedName>
        <fullName evidence="1">Uncharacterized protein</fullName>
    </submittedName>
</protein>
<organism evidence="1 2">
    <name type="scientific">Pleurodeles waltl</name>
    <name type="common">Iberian ribbed newt</name>
    <dbReference type="NCBI Taxonomy" id="8319"/>
    <lineage>
        <taxon>Eukaryota</taxon>
        <taxon>Metazoa</taxon>
        <taxon>Chordata</taxon>
        <taxon>Craniata</taxon>
        <taxon>Vertebrata</taxon>
        <taxon>Euteleostomi</taxon>
        <taxon>Amphibia</taxon>
        <taxon>Batrachia</taxon>
        <taxon>Caudata</taxon>
        <taxon>Salamandroidea</taxon>
        <taxon>Salamandridae</taxon>
        <taxon>Pleurodelinae</taxon>
        <taxon>Pleurodeles</taxon>
    </lineage>
</organism>
<comment type="caution">
    <text evidence="1">The sequence shown here is derived from an EMBL/GenBank/DDBJ whole genome shotgun (WGS) entry which is preliminary data.</text>
</comment>
<dbReference type="EMBL" id="JANPWB010000004">
    <property type="protein sequence ID" value="KAJ1195700.1"/>
    <property type="molecule type" value="Genomic_DNA"/>
</dbReference>
<evidence type="ECO:0000313" key="1">
    <source>
        <dbReference type="EMBL" id="KAJ1195700.1"/>
    </source>
</evidence>
<accession>A0AAV7V2Q2</accession>
<sequence length="98" mass="10373">MEPCGCLDVISPDPTFVPRDLISEQPVRHRGGCRGSVCTLGGAAASVLRGHNLNILCCTEEAAEDLSQPLGGAAASDEKIHNHRFLYPPSLYAALEGK</sequence>
<keyword evidence="2" id="KW-1185">Reference proteome</keyword>
<gene>
    <name evidence="1" type="ORF">NDU88_004968</name>
</gene>
<evidence type="ECO:0000313" key="2">
    <source>
        <dbReference type="Proteomes" id="UP001066276"/>
    </source>
</evidence>